<dbReference type="EMBL" id="CM034401">
    <property type="protein sequence ID" value="KAJ0175752.1"/>
    <property type="molecule type" value="Genomic_DNA"/>
</dbReference>
<organism evidence="1 2">
    <name type="scientific">Dendrolimus kikuchii</name>
    <dbReference type="NCBI Taxonomy" id="765133"/>
    <lineage>
        <taxon>Eukaryota</taxon>
        <taxon>Metazoa</taxon>
        <taxon>Ecdysozoa</taxon>
        <taxon>Arthropoda</taxon>
        <taxon>Hexapoda</taxon>
        <taxon>Insecta</taxon>
        <taxon>Pterygota</taxon>
        <taxon>Neoptera</taxon>
        <taxon>Endopterygota</taxon>
        <taxon>Lepidoptera</taxon>
        <taxon>Glossata</taxon>
        <taxon>Ditrysia</taxon>
        <taxon>Bombycoidea</taxon>
        <taxon>Lasiocampidae</taxon>
        <taxon>Dendrolimus</taxon>
    </lineage>
</organism>
<proteinExistence type="predicted"/>
<reference evidence="1 2" key="1">
    <citation type="journal article" date="2021" name="Front. Genet.">
        <title>Chromosome-Level Genome Assembly Reveals Significant Gene Expansion in the Toll and IMD Signaling Pathways of Dendrolimus kikuchii.</title>
        <authorList>
            <person name="Zhou J."/>
            <person name="Wu P."/>
            <person name="Xiong Z."/>
            <person name="Liu N."/>
            <person name="Zhao N."/>
            <person name="Ji M."/>
            <person name="Qiu Y."/>
            <person name="Yang B."/>
        </authorList>
    </citation>
    <scope>NUCLEOTIDE SEQUENCE [LARGE SCALE GENOMIC DNA]</scope>
    <source>
        <strain evidence="1">Ann1</strain>
    </source>
</reference>
<accession>A0ACC1CWU9</accession>
<dbReference type="Proteomes" id="UP000824533">
    <property type="component" value="Linkage Group LG15"/>
</dbReference>
<evidence type="ECO:0000313" key="1">
    <source>
        <dbReference type="EMBL" id="KAJ0175752.1"/>
    </source>
</evidence>
<gene>
    <name evidence="1" type="ORF">K1T71_008911</name>
</gene>
<sequence>MAGKDETSDSDGPIIDDNVIRIQLRKPSQSKWELRTRNLSPGIRFPTIQLFDCEGNLLVETNDENISIKSSDFDEGSLRATKSLREKDFRHIIDKRSIKKHNTISGDKVYTRVYRTPLIVNENKNCPSSYVIKDSSSVTNIPSKLIINHNFSNLQTNSLDTTPFQSDGPSVKSSYKSSDNESCEDADEQYKSNIKNNENILEYDFHFPSSFNISSISSLSENNQSTDVNQSNKENGPSPGLHKSQSLNDVALKRFMHNPEEGLLRSKSGVVYELPRNKVSFLNTYLKSLPARVSSNPDWFTLYRRTIESRNSEGALERRESPKITPCKMRCTCQTGNTSEEFINIPTDEAADCEMKKRLKLYRRGLSEIETGQSVFTERRRHSVSGTIPVIHTSSSESVDEADVVLNRLKRRILRNKLREKRRSIGAKYQFNESRDNNTCAMSAARVNILPPQRRRPPCHDAIPFEPCGTK</sequence>
<keyword evidence="2" id="KW-1185">Reference proteome</keyword>
<evidence type="ECO:0000313" key="2">
    <source>
        <dbReference type="Proteomes" id="UP000824533"/>
    </source>
</evidence>
<comment type="caution">
    <text evidence="1">The sequence shown here is derived from an EMBL/GenBank/DDBJ whole genome shotgun (WGS) entry which is preliminary data.</text>
</comment>
<name>A0ACC1CWU9_9NEOP</name>
<protein>
    <submittedName>
        <fullName evidence="1">Uncharacterized protein</fullName>
    </submittedName>
</protein>